<evidence type="ECO:0000313" key="5">
    <source>
        <dbReference type="EMBL" id="QSQ23739.1"/>
    </source>
</evidence>
<dbReference type="PIRSF" id="PIRSF019455">
    <property type="entry name" value="CopR_AtkY"/>
    <property type="match status" value="1"/>
</dbReference>
<organism evidence="5 6">
    <name type="scientific">Pyxidicoccus parkwayensis</name>
    <dbReference type="NCBI Taxonomy" id="2813578"/>
    <lineage>
        <taxon>Bacteria</taxon>
        <taxon>Pseudomonadati</taxon>
        <taxon>Myxococcota</taxon>
        <taxon>Myxococcia</taxon>
        <taxon>Myxococcales</taxon>
        <taxon>Cystobacterineae</taxon>
        <taxon>Myxococcaceae</taxon>
        <taxon>Pyxidicoccus</taxon>
    </lineage>
</organism>
<accession>A0ABX7NZG8</accession>
<keyword evidence="3" id="KW-0238">DNA-binding</keyword>
<dbReference type="InterPro" id="IPR005650">
    <property type="entry name" value="BlaI_family"/>
</dbReference>
<reference evidence="5 6" key="1">
    <citation type="submission" date="2021-02" db="EMBL/GenBank/DDBJ databases">
        <title>De Novo genome assembly of isolated myxobacteria.</title>
        <authorList>
            <person name="Stevens D.C."/>
        </authorList>
    </citation>
    <scope>NUCLEOTIDE SEQUENCE [LARGE SCALE GENOMIC DNA]</scope>
    <source>
        <strain evidence="6">SCPEA02</strain>
    </source>
</reference>
<comment type="similarity">
    <text evidence="1">Belongs to the BlaI transcriptional regulatory family.</text>
</comment>
<gene>
    <name evidence="5" type="ORF">JY651_01765</name>
</gene>
<dbReference type="Gene3D" id="1.10.10.10">
    <property type="entry name" value="Winged helix-like DNA-binding domain superfamily/Winged helix DNA-binding domain"/>
    <property type="match status" value="1"/>
</dbReference>
<dbReference type="SUPFAM" id="SSF46785">
    <property type="entry name" value="Winged helix' DNA-binding domain"/>
    <property type="match status" value="1"/>
</dbReference>
<dbReference type="Proteomes" id="UP000662747">
    <property type="component" value="Chromosome"/>
</dbReference>
<protein>
    <submittedName>
        <fullName evidence="5">BlaI/MecI/CopY family transcriptional regulator</fullName>
    </submittedName>
</protein>
<dbReference type="InterPro" id="IPR036388">
    <property type="entry name" value="WH-like_DNA-bd_sf"/>
</dbReference>
<keyword evidence="4" id="KW-0804">Transcription</keyword>
<sequence>MSALWRLGTGTAREIHEHLEDPMGRAYTTTATVLDRLFTKRLVSRKREGKAFVYRARLSQDVIERELAQQQVARLLGAEPLPAIATLVDAVESVDPELLDELARVVNARRRKSRGP</sequence>
<evidence type="ECO:0000256" key="1">
    <source>
        <dbReference type="ARBA" id="ARBA00011046"/>
    </source>
</evidence>
<proteinExistence type="inferred from homology"/>
<evidence type="ECO:0000256" key="4">
    <source>
        <dbReference type="ARBA" id="ARBA00023163"/>
    </source>
</evidence>
<dbReference type="EMBL" id="CP071090">
    <property type="protein sequence ID" value="QSQ23739.1"/>
    <property type="molecule type" value="Genomic_DNA"/>
</dbReference>
<keyword evidence="6" id="KW-1185">Reference proteome</keyword>
<keyword evidence="2" id="KW-0805">Transcription regulation</keyword>
<evidence type="ECO:0000256" key="3">
    <source>
        <dbReference type="ARBA" id="ARBA00023125"/>
    </source>
</evidence>
<dbReference type="InterPro" id="IPR036390">
    <property type="entry name" value="WH_DNA-bd_sf"/>
</dbReference>
<evidence type="ECO:0000313" key="6">
    <source>
        <dbReference type="Proteomes" id="UP000662747"/>
    </source>
</evidence>
<name>A0ABX7NZG8_9BACT</name>
<evidence type="ECO:0000256" key="2">
    <source>
        <dbReference type="ARBA" id="ARBA00023015"/>
    </source>
</evidence>
<dbReference type="Pfam" id="PF03965">
    <property type="entry name" value="Penicillinase_R"/>
    <property type="match status" value="1"/>
</dbReference>